<evidence type="ECO:0000313" key="2">
    <source>
        <dbReference type="EMBL" id="SLM48727.1"/>
    </source>
</evidence>
<protein>
    <recommendedName>
        <fullName evidence="1">Aminoglycoside phosphotransferase domain-containing protein</fullName>
    </recommendedName>
</protein>
<proteinExistence type="predicted"/>
<dbReference type="SUPFAM" id="SSF56112">
    <property type="entry name" value="Protein kinase-like (PK-like)"/>
    <property type="match status" value="1"/>
</dbReference>
<dbReference type="STRING" id="1325564.NSJP_2560"/>
<keyword evidence="3" id="KW-1185">Reference proteome</keyword>
<evidence type="ECO:0000259" key="1">
    <source>
        <dbReference type="Pfam" id="PF01636"/>
    </source>
</evidence>
<name>A0A1W1I6T7_9BACT</name>
<dbReference type="Proteomes" id="UP000192042">
    <property type="component" value="Chromosome I"/>
</dbReference>
<reference evidence="2 3" key="1">
    <citation type="submission" date="2017-03" db="EMBL/GenBank/DDBJ databases">
        <authorList>
            <person name="Afonso C.L."/>
            <person name="Miller P.J."/>
            <person name="Scott M.A."/>
            <person name="Spackman E."/>
            <person name="Goraichik I."/>
            <person name="Dimitrov K.M."/>
            <person name="Suarez D.L."/>
            <person name="Swayne D.E."/>
        </authorList>
    </citation>
    <scope>NUCLEOTIDE SEQUENCE [LARGE SCALE GENOMIC DNA]</scope>
    <source>
        <strain evidence="2">Genome sequencing of Nitrospira japonica strain NJ11</strain>
    </source>
</reference>
<dbReference type="EMBL" id="LT828648">
    <property type="protein sequence ID" value="SLM48727.1"/>
    <property type="molecule type" value="Genomic_DNA"/>
</dbReference>
<dbReference type="InterPro" id="IPR011009">
    <property type="entry name" value="Kinase-like_dom_sf"/>
</dbReference>
<dbReference type="InterPro" id="IPR002575">
    <property type="entry name" value="Aminoglycoside_PTrfase"/>
</dbReference>
<dbReference type="OrthoDB" id="179763at2"/>
<evidence type="ECO:0000313" key="3">
    <source>
        <dbReference type="Proteomes" id="UP000192042"/>
    </source>
</evidence>
<dbReference type="KEGG" id="nja:NSJP_2560"/>
<dbReference type="Gene3D" id="3.90.1200.10">
    <property type="match status" value="1"/>
</dbReference>
<organism evidence="2 3">
    <name type="scientific">Nitrospira japonica</name>
    <dbReference type="NCBI Taxonomy" id="1325564"/>
    <lineage>
        <taxon>Bacteria</taxon>
        <taxon>Pseudomonadati</taxon>
        <taxon>Nitrospirota</taxon>
        <taxon>Nitrospiria</taxon>
        <taxon>Nitrospirales</taxon>
        <taxon>Nitrospiraceae</taxon>
        <taxon>Nitrospira</taxon>
    </lineage>
</organism>
<dbReference type="AlphaFoldDB" id="A0A1W1I6T7"/>
<gene>
    <name evidence="2" type="ORF">NSJP_2560</name>
</gene>
<dbReference type="Pfam" id="PF01636">
    <property type="entry name" value="APH"/>
    <property type="match status" value="1"/>
</dbReference>
<dbReference type="RefSeq" id="WP_080887066.1">
    <property type="nucleotide sequence ID" value="NZ_LT828648.1"/>
</dbReference>
<accession>A0A1W1I6T7</accession>
<sequence length="336" mass="39017">MHRTYLGRLPEQDPLHAYLRYDIQPQMTGVPGGSTYRVFRLNGSNDVYLYEDRETATKFIGKFFLSSRKNNAAKAASHLTREFDNLCTVRDYGLTGYPHHVVRPLGRHYAMNALLVTEYCEGEILSDVIRESIRHGDHGRLSHKLTALAYFLSALHNRTAVGVGVEFHYDCHYMDHLIGRLLEISAIGWDEARELYWLRDQWRNQPRMWEDQQVLVHGDATPENFMFGHNLQVVAFDLERAKRADRVFDVGRIAGELKHFFLRASGNPHAAESSIGHFLWEYACHFPDRHSAFRSITGRTPFYMGMTLLRIARNSWVEPEYRRRLINEAKACLRGF</sequence>
<feature type="domain" description="Aminoglycoside phosphotransferase" evidence="1">
    <location>
        <begin position="37"/>
        <end position="258"/>
    </location>
</feature>